<evidence type="ECO:0000313" key="3">
    <source>
        <dbReference type="Proteomes" id="UP001497045"/>
    </source>
</evidence>
<gene>
    <name evidence="2" type="ORF">AAEO60_06050</name>
</gene>
<organism evidence="2 3">
    <name type="scientific">Aurantiacibacter gilvus</name>
    <dbReference type="NCBI Taxonomy" id="3139141"/>
    <lineage>
        <taxon>Bacteria</taxon>
        <taxon>Pseudomonadati</taxon>
        <taxon>Pseudomonadota</taxon>
        <taxon>Alphaproteobacteria</taxon>
        <taxon>Sphingomonadales</taxon>
        <taxon>Erythrobacteraceae</taxon>
        <taxon>Aurantiacibacter</taxon>
    </lineage>
</organism>
<protein>
    <recommendedName>
        <fullName evidence="4">Tetratricopeptide repeat protein</fullName>
    </recommendedName>
</protein>
<dbReference type="Gene3D" id="1.25.40.10">
    <property type="entry name" value="Tetratricopeptide repeat domain"/>
    <property type="match status" value="1"/>
</dbReference>
<dbReference type="Proteomes" id="UP001497045">
    <property type="component" value="Unassembled WGS sequence"/>
</dbReference>
<feature type="chain" id="PRO_5046552918" description="Tetratricopeptide repeat protein" evidence="1">
    <location>
        <begin position="28"/>
        <end position="420"/>
    </location>
</feature>
<evidence type="ECO:0008006" key="4">
    <source>
        <dbReference type="Google" id="ProtNLM"/>
    </source>
</evidence>
<dbReference type="EMBL" id="JBBYHV010000001">
    <property type="protein sequence ID" value="MEL1250228.1"/>
    <property type="molecule type" value="Genomic_DNA"/>
</dbReference>
<keyword evidence="3" id="KW-1185">Reference proteome</keyword>
<keyword evidence="1" id="KW-0732">Signal</keyword>
<proteinExistence type="predicted"/>
<evidence type="ECO:0000256" key="1">
    <source>
        <dbReference type="SAM" id="SignalP"/>
    </source>
</evidence>
<name>A0ABU9ICT3_9SPHN</name>
<dbReference type="SUPFAM" id="SSF81901">
    <property type="entry name" value="HCP-like"/>
    <property type="match status" value="1"/>
</dbReference>
<comment type="caution">
    <text evidence="2">The sequence shown here is derived from an EMBL/GenBank/DDBJ whole genome shotgun (WGS) entry which is preliminary data.</text>
</comment>
<feature type="signal peptide" evidence="1">
    <location>
        <begin position="1"/>
        <end position="27"/>
    </location>
</feature>
<evidence type="ECO:0000313" key="2">
    <source>
        <dbReference type="EMBL" id="MEL1250228.1"/>
    </source>
</evidence>
<reference evidence="2 3" key="1">
    <citation type="submission" date="2024-04" db="EMBL/GenBank/DDBJ databases">
        <title>Aurantiacibacter sp. DGU6 16S ribosomal RNA gene Genome sequencing and assembly.</title>
        <authorList>
            <person name="Park S."/>
        </authorList>
    </citation>
    <scope>NUCLEOTIDE SEQUENCE [LARGE SCALE GENOMIC DNA]</scope>
    <source>
        <strain evidence="2 3">DGU6</strain>
    </source>
</reference>
<dbReference type="InterPro" id="IPR011990">
    <property type="entry name" value="TPR-like_helical_dom_sf"/>
</dbReference>
<accession>A0ABU9ICT3</accession>
<dbReference type="RefSeq" id="WP_341672747.1">
    <property type="nucleotide sequence ID" value="NZ_JBBYHV010000001.1"/>
</dbReference>
<sequence length="420" mass="45635">MFRSTRRKTVRSAVASFALAVALAGGAAVGSAAFTSEAAYAQNSRGFAEVYQPLAEMVNATPPNFEGARTAIPTLIAAIENPNDRQLAGNLILNIGNNTSDPALQRQGLEMMLESGLVPVEQQGQFNWFVGSLAFQADDYAAARESFEVTKSLGYAPEGTDLDVLIAETHFQQDNVNAGVQHLVGAITAAEAAGTAVNQSWITNALQAAYDYDLTDQALVLSEKLIQHHPSQRNWENALRILNQLYELPEDARVDLSRLMRLNNAIIDRQEYIRYIEDLDPRVMSNEVQLVLAMGLDNGVFEADDPYYVEVKGIADQRAPQDRNGIDDIISEGQNGDALDALSAGDVLYSLSDFAQAETMYKLALERGYDAGTANTRIGITQAEQGNYAAAIETFGLVTGQRAPVARMWVAYAQQQMAGN</sequence>